<evidence type="ECO:0000256" key="14">
    <source>
        <dbReference type="SAM" id="Phobius"/>
    </source>
</evidence>
<dbReference type="InterPro" id="IPR001245">
    <property type="entry name" value="Ser-Thr/Tyr_kinase_cat_dom"/>
</dbReference>
<comment type="caution">
    <text evidence="18">The sequence shown here is derived from an EMBL/GenBank/DDBJ whole genome shotgun (WGS) entry which is preliminary data.</text>
</comment>
<dbReference type="GO" id="GO:0005524">
    <property type="term" value="F:ATP binding"/>
    <property type="evidence" value="ECO:0007669"/>
    <property type="project" value="UniProtKB-KW"/>
</dbReference>
<feature type="domain" description="Protein kinase" evidence="16">
    <location>
        <begin position="327"/>
        <end position="442"/>
    </location>
</feature>
<evidence type="ECO:0000313" key="19">
    <source>
        <dbReference type="Proteomes" id="UP000327157"/>
    </source>
</evidence>
<feature type="domain" description="Gnk2-homologous" evidence="17">
    <location>
        <begin position="137"/>
        <end position="240"/>
    </location>
</feature>
<keyword evidence="8 18" id="KW-0418">Kinase</keyword>
<dbReference type="PROSITE" id="PS51257">
    <property type="entry name" value="PROKAR_LIPOPROTEIN"/>
    <property type="match status" value="1"/>
</dbReference>
<keyword evidence="19" id="KW-1185">Reference proteome</keyword>
<organism evidence="18 19">
    <name type="scientific">Pyrus ussuriensis x Pyrus communis</name>
    <dbReference type="NCBI Taxonomy" id="2448454"/>
    <lineage>
        <taxon>Eukaryota</taxon>
        <taxon>Viridiplantae</taxon>
        <taxon>Streptophyta</taxon>
        <taxon>Embryophyta</taxon>
        <taxon>Tracheophyta</taxon>
        <taxon>Spermatophyta</taxon>
        <taxon>Magnoliopsida</taxon>
        <taxon>eudicotyledons</taxon>
        <taxon>Gunneridae</taxon>
        <taxon>Pentapetalae</taxon>
        <taxon>rosids</taxon>
        <taxon>fabids</taxon>
        <taxon>Rosales</taxon>
        <taxon>Rosaceae</taxon>
        <taxon>Amygdaloideae</taxon>
        <taxon>Maleae</taxon>
        <taxon>Pyrus</taxon>
    </lineage>
</organism>
<evidence type="ECO:0000256" key="1">
    <source>
        <dbReference type="ARBA" id="ARBA00004167"/>
    </source>
</evidence>
<keyword evidence="7" id="KW-0547">Nucleotide-binding</keyword>
<reference evidence="18 19" key="3">
    <citation type="submission" date="2019-11" db="EMBL/GenBank/DDBJ databases">
        <title>A de novo genome assembly of a pear dwarfing rootstock.</title>
        <authorList>
            <person name="Wang F."/>
            <person name="Wang J."/>
            <person name="Li S."/>
            <person name="Zhang Y."/>
            <person name="Fang M."/>
            <person name="Ma L."/>
            <person name="Zhao Y."/>
            <person name="Jiang S."/>
        </authorList>
    </citation>
    <scope>NUCLEOTIDE SEQUENCE [LARGE SCALE GENOMIC DNA]</scope>
    <source>
        <strain evidence="18">S2</strain>
        <tissue evidence="18">Leaf</tissue>
    </source>
</reference>
<proteinExistence type="predicted"/>
<keyword evidence="5 15" id="KW-0732">Signal</keyword>
<evidence type="ECO:0000256" key="7">
    <source>
        <dbReference type="ARBA" id="ARBA00022741"/>
    </source>
</evidence>
<dbReference type="InterPro" id="IPR000719">
    <property type="entry name" value="Prot_kinase_dom"/>
</dbReference>
<evidence type="ECO:0000256" key="12">
    <source>
        <dbReference type="ARBA" id="ARBA00023170"/>
    </source>
</evidence>
<dbReference type="Proteomes" id="UP000327157">
    <property type="component" value="Chromosome 9"/>
</dbReference>
<feature type="transmembrane region" description="Helical" evidence="14">
    <location>
        <begin position="275"/>
        <end position="298"/>
    </location>
</feature>
<comment type="subcellular location">
    <subcellularLocation>
        <location evidence="1">Membrane</location>
        <topology evidence="1">Single-pass membrane protein</topology>
    </subcellularLocation>
</comment>
<dbReference type="Pfam" id="PF07714">
    <property type="entry name" value="PK_Tyr_Ser-Thr"/>
    <property type="match status" value="1"/>
</dbReference>
<reference evidence="19" key="2">
    <citation type="submission" date="2019-10" db="EMBL/GenBank/DDBJ databases">
        <title>A de novo genome assembly of a pear dwarfing rootstock.</title>
        <authorList>
            <person name="Wang F."/>
            <person name="Wang J."/>
            <person name="Li S."/>
            <person name="Zhang Y."/>
            <person name="Fang M."/>
            <person name="Ma L."/>
            <person name="Zhao Y."/>
            <person name="Jiang S."/>
        </authorList>
    </citation>
    <scope>NUCLEOTIDE SEQUENCE [LARGE SCALE GENOMIC DNA]</scope>
</reference>
<dbReference type="SUPFAM" id="SSF56112">
    <property type="entry name" value="Protein kinase-like (PK-like)"/>
    <property type="match status" value="1"/>
</dbReference>
<dbReference type="OrthoDB" id="688481at2759"/>
<evidence type="ECO:0000256" key="15">
    <source>
        <dbReference type="SAM" id="SignalP"/>
    </source>
</evidence>
<keyword evidence="12 18" id="KW-0675">Receptor</keyword>
<evidence type="ECO:0000256" key="8">
    <source>
        <dbReference type="ARBA" id="ARBA00022777"/>
    </source>
</evidence>
<reference evidence="18 19" key="1">
    <citation type="submission" date="2019-09" db="EMBL/GenBank/DDBJ databases">
        <authorList>
            <person name="Ou C."/>
        </authorList>
    </citation>
    <scope>NUCLEOTIDE SEQUENCE [LARGE SCALE GENOMIC DNA]</scope>
    <source>
        <strain evidence="18">S2</strain>
        <tissue evidence="18">Leaf</tissue>
    </source>
</reference>
<evidence type="ECO:0000256" key="4">
    <source>
        <dbReference type="ARBA" id="ARBA00022692"/>
    </source>
</evidence>
<dbReference type="InterPro" id="IPR052059">
    <property type="entry name" value="CR_Ser/Thr_kinase"/>
</dbReference>
<evidence type="ECO:0000256" key="9">
    <source>
        <dbReference type="ARBA" id="ARBA00022840"/>
    </source>
</evidence>
<keyword evidence="9" id="KW-0067">ATP-binding</keyword>
<feature type="domain" description="Gnk2-homologous" evidence="17">
    <location>
        <begin position="29"/>
        <end position="131"/>
    </location>
</feature>
<keyword evidence="11 14" id="KW-0472">Membrane</keyword>
<evidence type="ECO:0000256" key="5">
    <source>
        <dbReference type="ARBA" id="ARBA00022729"/>
    </source>
</evidence>
<dbReference type="Gene3D" id="3.30.430.20">
    <property type="entry name" value="Gnk2 domain, C-X8-C-X2-C motif"/>
    <property type="match status" value="2"/>
</dbReference>
<evidence type="ECO:0000256" key="10">
    <source>
        <dbReference type="ARBA" id="ARBA00022989"/>
    </source>
</evidence>
<dbReference type="AlphaFoldDB" id="A0A5N5GEV4"/>
<gene>
    <name evidence="18" type="ORF">D8674_035973</name>
</gene>
<keyword evidence="10 14" id="KW-1133">Transmembrane helix</keyword>
<protein>
    <submittedName>
        <fullName evidence="18">Cysteine-rich receptor-like protein kinase 10</fullName>
    </submittedName>
</protein>
<evidence type="ECO:0000259" key="16">
    <source>
        <dbReference type="PROSITE" id="PS50011"/>
    </source>
</evidence>
<dbReference type="EMBL" id="SMOL01000458">
    <property type="protein sequence ID" value="KAB2613657.1"/>
    <property type="molecule type" value="Genomic_DNA"/>
</dbReference>
<evidence type="ECO:0000259" key="17">
    <source>
        <dbReference type="PROSITE" id="PS51473"/>
    </source>
</evidence>
<evidence type="ECO:0000256" key="2">
    <source>
        <dbReference type="ARBA" id="ARBA00022527"/>
    </source>
</evidence>
<dbReference type="Gene3D" id="3.30.200.20">
    <property type="entry name" value="Phosphorylase Kinase, domain 1"/>
    <property type="match status" value="1"/>
</dbReference>
<feature type="transmembrane region" description="Helical" evidence="14">
    <location>
        <begin position="420"/>
        <end position="439"/>
    </location>
</feature>
<keyword evidence="6" id="KW-0677">Repeat</keyword>
<dbReference type="PROSITE" id="PS50011">
    <property type="entry name" value="PROTEIN_KINASE_DOM"/>
    <property type="match status" value="1"/>
</dbReference>
<name>A0A5N5GEV4_9ROSA</name>
<dbReference type="InterPro" id="IPR011009">
    <property type="entry name" value="Kinase-like_dom_sf"/>
</dbReference>
<keyword evidence="3" id="KW-0808">Transferase</keyword>
<dbReference type="GO" id="GO:0016020">
    <property type="term" value="C:membrane"/>
    <property type="evidence" value="ECO:0007669"/>
    <property type="project" value="UniProtKB-SubCell"/>
</dbReference>
<keyword evidence="2" id="KW-0723">Serine/threonine-protein kinase</keyword>
<evidence type="ECO:0000256" key="13">
    <source>
        <dbReference type="ARBA" id="ARBA00023180"/>
    </source>
</evidence>
<sequence>MKFLALYASYFLLISCILQIYYPAKAQKIYSFSNCNTAANYTSGSVYDQNLNLTLTSLVANAYQTGYYITSIGQNNDVVYGLVQCRGDLSKMGCQACANIAATEIRQFCFSQKEASVGYINCALRYSDRRFFSTFNSFPRLALYYNQTANDPVLFKSQVDNLVNNLSSNAASNPSKFAIGVTSYTDSKNLYGMTQCTQDLAENSCLTCLQQIASYVPPDGFVGYTLISESCYVRYEIYSFFLSPIQHPPPLAAPSPFPNSTTTVYAGKEKISKTIVIIVIPLLLGLLVVATSCACFLLRKKTRRNGNNSKDALLIGLNTLKVATSNFLIAYKLGEGGFGPVYKGKLPDGQDIAVKRLSRSSAQGLAELKTEVILVAKLLHRNLVRLLGFCLEDEEKLLVYEYLPNGSLDKILFGMNYQSLSCLFLMEIQCFSFLITIMLCSY</sequence>
<dbReference type="CDD" id="cd23509">
    <property type="entry name" value="Gnk2-like"/>
    <property type="match status" value="2"/>
</dbReference>
<evidence type="ECO:0000256" key="11">
    <source>
        <dbReference type="ARBA" id="ARBA00023136"/>
    </source>
</evidence>
<dbReference type="GO" id="GO:0004674">
    <property type="term" value="F:protein serine/threonine kinase activity"/>
    <property type="evidence" value="ECO:0007669"/>
    <property type="project" value="UniProtKB-KW"/>
</dbReference>
<evidence type="ECO:0000256" key="3">
    <source>
        <dbReference type="ARBA" id="ARBA00022679"/>
    </source>
</evidence>
<dbReference type="FunFam" id="3.30.200.20:FF:000142">
    <property type="entry name" value="Cysteine-rich receptor-like protein kinase 10"/>
    <property type="match status" value="1"/>
</dbReference>
<dbReference type="PROSITE" id="PS51473">
    <property type="entry name" value="GNK2"/>
    <property type="match status" value="2"/>
</dbReference>
<dbReference type="PANTHER" id="PTHR47973">
    <property type="entry name" value="CYSTEINE-RICH RECEPTOR-LIKE PROTEIN KINASE 3"/>
    <property type="match status" value="1"/>
</dbReference>
<accession>A0A5N5GEV4</accession>
<feature type="signal peptide" evidence="15">
    <location>
        <begin position="1"/>
        <end position="26"/>
    </location>
</feature>
<feature type="chain" id="PRO_5024369573" evidence="15">
    <location>
        <begin position="27"/>
        <end position="442"/>
    </location>
</feature>
<dbReference type="Pfam" id="PF01657">
    <property type="entry name" value="Stress-antifung"/>
    <property type="match status" value="2"/>
</dbReference>
<evidence type="ECO:0000313" key="18">
    <source>
        <dbReference type="EMBL" id="KAB2613657.1"/>
    </source>
</evidence>
<keyword evidence="4 14" id="KW-0812">Transmembrane</keyword>
<dbReference type="InterPro" id="IPR038408">
    <property type="entry name" value="GNK2_sf"/>
</dbReference>
<dbReference type="InterPro" id="IPR002902">
    <property type="entry name" value="GNK2"/>
</dbReference>
<evidence type="ECO:0000256" key="6">
    <source>
        <dbReference type="ARBA" id="ARBA00022737"/>
    </source>
</evidence>
<keyword evidence="13" id="KW-0325">Glycoprotein</keyword>